<reference evidence="3" key="2">
    <citation type="journal article" date="2017" name="Nat. Commun.">
        <title>Single-virus genomics reveals hidden cosmopolitan and abundant viruses.</title>
        <authorList>
            <person name="Martinez-Hernandez F."/>
            <person name="Fornas O."/>
            <person name="Lluesma Gomez M."/>
            <person name="Bolduc B."/>
            <person name="de la Cruz Pena M.J."/>
            <person name="Martinez J.M."/>
            <person name="Anton J."/>
            <person name="Gasol J.M."/>
            <person name="Rosselli R."/>
            <person name="Rodriguez-Valera F."/>
            <person name="Sullivan M.B."/>
            <person name="Acinas S.G."/>
            <person name="Martinez-Garcia M."/>
        </authorList>
    </citation>
    <scope>NUCLEOTIDE SEQUENCE</scope>
</reference>
<evidence type="ECO:0000313" key="3">
    <source>
        <dbReference type="EMBL" id="ASF00692.1"/>
    </source>
</evidence>
<keyword evidence="2" id="KW-1133">Transmembrane helix</keyword>
<keyword evidence="2" id="KW-0812">Transmembrane</keyword>
<sequence>MAEVTSETSVAMPIRNLLSIVAAVAIGTWAYFGVVERLNKLETKIQLMSSDLEKNSEFRINTPQSSTEKEAFMLIEHMSGQLEAITVKVNDMLHNKVNINRLQQDMEKAQTNIDELKDQARNLEAHNGK</sequence>
<dbReference type="EMBL" id="KY052851">
    <property type="protein sequence ID" value="ASF00692.1"/>
    <property type="molecule type" value="Genomic_DNA"/>
</dbReference>
<organism evidence="3">
    <name type="scientific">uncultured virus</name>
    <dbReference type="NCBI Taxonomy" id="340016"/>
    <lineage>
        <taxon>Viruses</taxon>
        <taxon>environmental samples</taxon>
    </lineage>
</organism>
<feature type="coiled-coil region" evidence="1">
    <location>
        <begin position="99"/>
        <end position="126"/>
    </location>
</feature>
<keyword evidence="1" id="KW-0175">Coiled coil</keyword>
<name>A0A218MN27_9VIRU</name>
<proteinExistence type="predicted"/>
<accession>A0A218MN27</accession>
<protein>
    <submittedName>
        <fullName evidence="3">Putative fibrinogen-like coiled coil protein</fullName>
    </submittedName>
</protein>
<feature type="transmembrane region" description="Helical" evidence="2">
    <location>
        <begin position="17"/>
        <end position="35"/>
    </location>
</feature>
<evidence type="ECO:0000256" key="1">
    <source>
        <dbReference type="SAM" id="Coils"/>
    </source>
</evidence>
<keyword evidence="2" id="KW-0472">Membrane</keyword>
<reference evidence="3" key="1">
    <citation type="submission" date="2016-10" db="EMBL/GenBank/DDBJ databases">
        <authorList>
            <person name="Varghese N."/>
        </authorList>
    </citation>
    <scope>NUCLEOTIDE SEQUENCE</scope>
</reference>
<evidence type="ECO:0000256" key="2">
    <source>
        <dbReference type="SAM" id="Phobius"/>
    </source>
</evidence>